<dbReference type="EMBL" id="CM023477">
    <property type="protein sequence ID" value="KAH7938542.1"/>
    <property type="molecule type" value="Genomic_DNA"/>
</dbReference>
<keyword evidence="2" id="KW-1185">Reference proteome</keyword>
<comment type="caution">
    <text evidence="1">The sequence shown here is derived from an EMBL/GenBank/DDBJ whole genome shotgun (WGS) entry which is preliminary data.</text>
</comment>
<dbReference type="Proteomes" id="UP000821865">
    <property type="component" value="Chromosome 8"/>
</dbReference>
<evidence type="ECO:0000313" key="1">
    <source>
        <dbReference type="EMBL" id="KAH7938542.1"/>
    </source>
</evidence>
<evidence type="ECO:0000313" key="2">
    <source>
        <dbReference type="Proteomes" id="UP000821865"/>
    </source>
</evidence>
<organism evidence="1 2">
    <name type="scientific">Dermacentor silvarum</name>
    <name type="common">Tick</name>
    <dbReference type="NCBI Taxonomy" id="543639"/>
    <lineage>
        <taxon>Eukaryota</taxon>
        <taxon>Metazoa</taxon>
        <taxon>Ecdysozoa</taxon>
        <taxon>Arthropoda</taxon>
        <taxon>Chelicerata</taxon>
        <taxon>Arachnida</taxon>
        <taxon>Acari</taxon>
        <taxon>Parasitiformes</taxon>
        <taxon>Ixodida</taxon>
        <taxon>Ixodoidea</taxon>
        <taxon>Ixodidae</taxon>
        <taxon>Rhipicephalinae</taxon>
        <taxon>Dermacentor</taxon>
    </lineage>
</organism>
<accession>A0ACB8CCA9</accession>
<proteinExistence type="predicted"/>
<protein>
    <submittedName>
        <fullName evidence="1">Uncharacterized protein</fullName>
    </submittedName>
</protein>
<reference evidence="1" key="1">
    <citation type="submission" date="2020-05" db="EMBL/GenBank/DDBJ databases">
        <title>Large-scale comparative analyses of tick genomes elucidate their genetic diversity and vector capacities.</title>
        <authorList>
            <person name="Jia N."/>
            <person name="Wang J."/>
            <person name="Shi W."/>
            <person name="Du L."/>
            <person name="Sun Y."/>
            <person name="Zhan W."/>
            <person name="Jiang J."/>
            <person name="Wang Q."/>
            <person name="Zhang B."/>
            <person name="Ji P."/>
            <person name="Sakyi L.B."/>
            <person name="Cui X."/>
            <person name="Yuan T."/>
            <person name="Jiang B."/>
            <person name="Yang W."/>
            <person name="Lam T.T.-Y."/>
            <person name="Chang Q."/>
            <person name="Ding S."/>
            <person name="Wang X."/>
            <person name="Zhu J."/>
            <person name="Ruan X."/>
            <person name="Zhao L."/>
            <person name="Wei J."/>
            <person name="Que T."/>
            <person name="Du C."/>
            <person name="Cheng J."/>
            <person name="Dai P."/>
            <person name="Han X."/>
            <person name="Huang E."/>
            <person name="Gao Y."/>
            <person name="Liu J."/>
            <person name="Shao H."/>
            <person name="Ye R."/>
            <person name="Li L."/>
            <person name="Wei W."/>
            <person name="Wang X."/>
            <person name="Wang C."/>
            <person name="Yang T."/>
            <person name="Huo Q."/>
            <person name="Li W."/>
            <person name="Guo W."/>
            <person name="Chen H."/>
            <person name="Zhou L."/>
            <person name="Ni X."/>
            <person name="Tian J."/>
            <person name="Zhou Y."/>
            <person name="Sheng Y."/>
            <person name="Liu T."/>
            <person name="Pan Y."/>
            <person name="Xia L."/>
            <person name="Li J."/>
            <person name="Zhao F."/>
            <person name="Cao W."/>
        </authorList>
    </citation>
    <scope>NUCLEOTIDE SEQUENCE</scope>
    <source>
        <strain evidence="1">Dsil-2018</strain>
    </source>
</reference>
<sequence length="158" mass="18144">MIVSRRKEPPDFSPAPSVNSEKNKRLASGLCEQRRNLSGSCFNVTPPEDSRFDDRYHRQVDKVPDVNYDLSYFPTDLHVSKIAKKTRKTRKGTRVSDALATEIDIQKELQKSKEDEDDIEEEDDSDEEAELDEATDYVHNYYDDDALSEDNSDEGATY</sequence>
<name>A0ACB8CCA9_DERSI</name>
<gene>
    <name evidence="1" type="ORF">HPB49_025072</name>
</gene>